<dbReference type="Pfam" id="PF26534">
    <property type="entry name" value="NTF2_7"/>
    <property type="match status" value="1"/>
</dbReference>
<accession>A0AAN6Y3T9</accession>
<name>A0AAN6Y3T9_9PEZI</name>
<sequence>MHLLNAASFLALAVTLPLTALASSTIDPRTICLLKPKVSGYPVSILGVCLEDKQANFIVEKFKSILTNPDRSAAKATAEALIAQVYVEESDSINILAGYTLGGPSFTSKKNFIDGVAAAPAIPSMKTLEVFHSCDKISWRWNVEGLGRQTYPVKGINTFVVDPCTGQIKATYIEFSSIAWGVDIGWTCTPPPAGSGPLQ</sequence>
<reference evidence="3" key="2">
    <citation type="submission" date="2023-05" db="EMBL/GenBank/DDBJ databases">
        <authorList>
            <consortium name="Lawrence Berkeley National Laboratory"/>
            <person name="Steindorff A."/>
            <person name="Hensen N."/>
            <person name="Bonometti L."/>
            <person name="Westerberg I."/>
            <person name="Brannstrom I.O."/>
            <person name="Guillou S."/>
            <person name="Cros-Aarteil S."/>
            <person name="Calhoun S."/>
            <person name="Haridas S."/>
            <person name="Kuo A."/>
            <person name="Mondo S."/>
            <person name="Pangilinan J."/>
            <person name="Riley R."/>
            <person name="Labutti K."/>
            <person name="Andreopoulos B."/>
            <person name="Lipzen A."/>
            <person name="Chen C."/>
            <person name="Yanf M."/>
            <person name="Daum C."/>
            <person name="Ng V."/>
            <person name="Clum A."/>
            <person name="Ohm R."/>
            <person name="Martin F."/>
            <person name="Silar P."/>
            <person name="Natvig D."/>
            <person name="Lalanne C."/>
            <person name="Gautier V."/>
            <person name="Ament-Velasquez S.L."/>
            <person name="Kruys A."/>
            <person name="Hutchinson M.I."/>
            <person name="Powell A.J."/>
            <person name="Barry K."/>
            <person name="Miller A.N."/>
            <person name="Grigoriev I.V."/>
            <person name="Debuchy R."/>
            <person name="Gladieux P."/>
            <person name="Thoren M.H."/>
            <person name="Johannesson H."/>
        </authorList>
    </citation>
    <scope>NUCLEOTIDE SEQUENCE</scope>
    <source>
        <strain evidence="3">PSN293</strain>
    </source>
</reference>
<feature type="signal peptide" evidence="1">
    <location>
        <begin position="1"/>
        <end position="22"/>
    </location>
</feature>
<proteinExistence type="predicted"/>
<feature type="domain" description="NTF2-like" evidence="2">
    <location>
        <begin position="49"/>
        <end position="186"/>
    </location>
</feature>
<keyword evidence="1" id="KW-0732">Signal</keyword>
<dbReference type="InterPro" id="IPR058645">
    <property type="entry name" value="NTF2-like_dom_7"/>
</dbReference>
<evidence type="ECO:0000313" key="3">
    <source>
        <dbReference type="EMBL" id="KAK4212149.1"/>
    </source>
</evidence>
<evidence type="ECO:0000256" key="1">
    <source>
        <dbReference type="SAM" id="SignalP"/>
    </source>
</evidence>
<evidence type="ECO:0000259" key="2">
    <source>
        <dbReference type="Pfam" id="PF26534"/>
    </source>
</evidence>
<feature type="chain" id="PRO_5043022081" description="NTF2-like domain-containing protein" evidence="1">
    <location>
        <begin position="23"/>
        <end position="199"/>
    </location>
</feature>
<dbReference type="EMBL" id="MU858133">
    <property type="protein sequence ID" value="KAK4212149.1"/>
    <property type="molecule type" value="Genomic_DNA"/>
</dbReference>
<protein>
    <recommendedName>
        <fullName evidence="2">NTF2-like domain-containing protein</fullName>
    </recommendedName>
</protein>
<gene>
    <name evidence="3" type="ORF">QBC37DRAFT_197618</name>
</gene>
<dbReference type="AlphaFoldDB" id="A0AAN6Y3T9"/>
<evidence type="ECO:0000313" key="4">
    <source>
        <dbReference type="Proteomes" id="UP001301769"/>
    </source>
</evidence>
<comment type="caution">
    <text evidence="3">The sequence shown here is derived from an EMBL/GenBank/DDBJ whole genome shotgun (WGS) entry which is preliminary data.</text>
</comment>
<organism evidence="3 4">
    <name type="scientific">Rhypophila decipiens</name>
    <dbReference type="NCBI Taxonomy" id="261697"/>
    <lineage>
        <taxon>Eukaryota</taxon>
        <taxon>Fungi</taxon>
        <taxon>Dikarya</taxon>
        <taxon>Ascomycota</taxon>
        <taxon>Pezizomycotina</taxon>
        <taxon>Sordariomycetes</taxon>
        <taxon>Sordariomycetidae</taxon>
        <taxon>Sordariales</taxon>
        <taxon>Naviculisporaceae</taxon>
        <taxon>Rhypophila</taxon>
    </lineage>
</organism>
<keyword evidence="4" id="KW-1185">Reference proteome</keyword>
<dbReference type="Proteomes" id="UP001301769">
    <property type="component" value="Unassembled WGS sequence"/>
</dbReference>
<reference evidence="3" key="1">
    <citation type="journal article" date="2023" name="Mol. Phylogenet. Evol.">
        <title>Genome-scale phylogeny and comparative genomics of the fungal order Sordariales.</title>
        <authorList>
            <person name="Hensen N."/>
            <person name="Bonometti L."/>
            <person name="Westerberg I."/>
            <person name="Brannstrom I.O."/>
            <person name="Guillou S."/>
            <person name="Cros-Aarteil S."/>
            <person name="Calhoun S."/>
            <person name="Haridas S."/>
            <person name="Kuo A."/>
            <person name="Mondo S."/>
            <person name="Pangilinan J."/>
            <person name="Riley R."/>
            <person name="LaButti K."/>
            <person name="Andreopoulos B."/>
            <person name="Lipzen A."/>
            <person name="Chen C."/>
            <person name="Yan M."/>
            <person name="Daum C."/>
            <person name="Ng V."/>
            <person name="Clum A."/>
            <person name="Steindorff A."/>
            <person name="Ohm R.A."/>
            <person name="Martin F."/>
            <person name="Silar P."/>
            <person name="Natvig D.O."/>
            <person name="Lalanne C."/>
            <person name="Gautier V."/>
            <person name="Ament-Velasquez S.L."/>
            <person name="Kruys A."/>
            <person name="Hutchinson M.I."/>
            <person name="Powell A.J."/>
            <person name="Barry K."/>
            <person name="Miller A.N."/>
            <person name="Grigoriev I.V."/>
            <person name="Debuchy R."/>
            <person name="Gladieux P."/>
            <person name="Hiltunen Thoren M."/>
            <person name="Johannesson H."/>
        </authorList>
    </citation>
    <scope>NUCLEOTIDE SEQUENCE</scope>
    <source>
        <strain evidence="3">PSN293</strain>
    </source>
</reference>